<protein>
    <recommendedName>
        <fullName evidence="2">Ysc84 actin-binding domain-containing protein</fullName>
    </recommendedName>
</protein>
<dbReference type="InterPro" id="IPR007461">
    <property type="entry name" value="Ysc84_actin-binding"/>
</dbReference>
<comment type="caution">
    <text evidence="3">The sequence shown here is derived from an EMBL/GenBank/DDBJ whole genome shotgun (WGS) entry which is preliminary data.</text>
</comment>
<organism evidence="3 4">
    <name type="scientific">Glacieibacterium arshaanense</name>
    <dbReference type="NCBI Taxonomy" id="2511025"/>
    <lineage>
        <taxon>Bacteria</taxon>
        <taxon>Pseudomonadati</taxon>
        <taxon>Pseudomonadota</taxon>
        <taxon>Alphaproteobacteria</taxon>
        <taxon>Sphingomonadales</taxon>
        <taxon>Sphingosinicellaceae</taxon>
        <taxon>Glacieibacterium</taxon>
    </lineage>
</organism>
<dbReference type="RefSeq" id="WP_135245002.1">
    <property type="nucleotide sequence ID" value="NZ_SIHO01000001.1"/>
</dbReference>
<dbReference type="InterPro" id="IPR006311">
    <property type="entry name" value="TAT_signal"/>
</dbReference>
<evidence type="ECO:0000259" key="2">
    <source>
        <dbReference type="Pfam" id="PF04366"/>
    </source>
</evidence>
<dbReference type="PANTHER" id="PTHR15629:SF2">
    <property type="entry name" value="SH3 DOMAIN-CONTAINING YSC84-LIKE PROTEIN 1"/>
    <property type="match status" value="1"/>
</dbReference>
<dbReference type="InterPro" id="IPR051702">
    <property type="entry name" value="SH3_domain_YSC84-like"/>
</dbReference>
<evidence type="ECO:0000313" key="3">
    <source>
        <dbReference type="EMBL" id="TFU06279.1"/>
    </source>
</evidence>
<evidence type="ECO:0000256" key="1">
    <source>
        <dbReference type="SAM" id="SignalP"/>
    </source>
</evidence>
<feature type="signal peptide" evidence="1">
    <location>
        <begin position="1"/>
        <end position="24"/>
    </location>
</feature>
<sequence length="227" mass="23170">MTHYPTRRMALTLAVAAGVTMAMGAPAAAKVSDQQKLVDDSTATLKDFLSDKQMTWLNANIGKAKAVIIAPSVVKAGFIFGGSGGQGVVLARGKDGKWAGPAFYKLGTASVGFQAGVSDSAMVALVMNQKALDSLMAGSFKLGADVSVAAGPVGGGAKSNLKADVIAYSKSKGLYGGVNFSGTGIATNNNWSEQFYSVKPLTPIDILVKRSVKPGTAAPLVAVLEGK</sequence>
<gene>
    <name evidence="3" type="ORF">EUV02_04560</name>
</gene>
<keyword evidence="4" id="KW-1185">Reference proteome</keyword>
<reference evidence="3 4" key="1">
    <citation type="submission" date="2019-02" db="EMBL/GenBank/DDBJ databases">
        <title>Polymorphobacter sp. isolated from the lake at the Tibet of China.</title>
        <authorList>
            <person name="Li A."/>
        </authorList>
    </citation>
    <scope>NUCLEOTIDE SEQUENCE [LARGE SCALE GENOMIC DNA]</scope>
    <source>
        <strain evidence="3 4">DJ1R-1</strain>
    </source>
</reference>
<dbReference type="Pfam" id="PF04366">
    <property type="entry name" value="Ysc84"/>
    <property type="match status" value="1"/>
</dbReference>
<keyword evidence="1" id="KW-0732">Signal</keyword>
<dbReference type="PROSITE" id="PS51318">
    <property type="entry name" value="TAT"/>
    <property type="match status" value="1"/>
</dbReference>
<dbReference type="PANTHER" id="PTHR15629">
    <property type="entry name" value="SH3YL1 PROTEIN"/>
    <property type="match status" value="1"/>
</dbReference>
<feature type="domain" description="Ysc84 actin-binding" evidence="2">
    <location>
        <begin position="108"/>
        <end position="225"/>
    </location>
</feature>
<proteinExistence type="predicted"/>
<dbReference type="AlphaFoldDB" id="A0A4Y9EST9"/>
<name>A0A4Y9EST9_9SPHN</name>
<dbReference type="Proteomes" id="UP000297737">
    <property type="component" value="Unassembled WGS sequence"/>
</dbReference>
<dbReference type="CDD" id="cd11524">
    <property type="entry name" value="SYLF"/>
    <property type="match status" value="1"/>
</dbReference>
<dbReference type="GO" id="GO:0035091">
    <property type="term" value="F:phosphatidylinositol binding"/>
    <property type="evidence" value="ECO:0007669"/>
    <property type="project" value="TreeGrafter"/>
</dbReference>
<accession>A0A4Y9EST9</accession>
<evidence type="ECO:0000313" key="4">
    <source>
        <dbReference type="Proteomes" id="UP000297737"/>
    </source>
</evidence>
<dbReference type="EMBL" id="SIHO01000001">
    <property type="protein sequence ID" value="TFU06279.1"/>
    <property type="molecule type" value="Genomic_DNA"/>
</dbReference>
<dbReference type="OrthoDB" id="9782434at2"/>
<feature type="chain" id="PRO_5021201413" description="Ysc84 actin-binding domain-containing protein" evidence="1">
    <location>
        <begin position="25"/>
        <end position="227"/>
    </location>
</feature>